<dbReference type="Gene3D" id="3.90.220.20">
    <property type="entry name" value="DNA methylase specificity domains"/>
    <property type="match status" value="4"/>
</dbReference>
<dbReference type="Proteomes" id="UP000599688">
    <property type="component" value="Unassembled WGS sequence"/>
</dbReference>
<keyword evidence="5" id="KW-0255">Endonuclease</keyword>
<sequence>MEEDCLINYKDAVFKISTTKQKLKQKEYLKIGEIPVIDQGQNVIGGYTNDKDKILECKLPVIVFGDHTKNVKLVSFPFAPGADGTKVLQPKKHISPKYLSYITEVLVFKIKDNGYARHYQHIEKEYFPLKSVPIQKAIVKKIEALFSDLDHGIADLKKAQEQLKIYRQAVLKKAFEGELTKEWREKQTNLPSAEELLDKIKEERQKHYEQQLTVWKEAVKAWEKNQEVGIKPKKPKKLIDYPEIEQSSTLPILNLGELVFQISNKMMPEEAPEFPFIGMDCLEKNALKPYFTYKFKEFKSAGNWFNTNHVLYGRLRPYLNKVYQAEYEGVASGEFIILETIKGFNPNYLKLILHQQDFVHWSNNQSAGDKPRVKFDQIALYPIQVPTMTEQHQIVKEIESRLSVCDAVEQNISESLEKAKALRQSILKKAFEGKLLSEEEIAQCKAQPDYEPASVLLEKIKKEKKK</sequence>
<evidence type="ECO:0000256" key="3">
    <source>
        <dbReference type="ARBA" id="ARBA00023125"/>
    </source>
</evidence>
<dbReference type="InterPro" id="IPR051212">
    <property type="entry name" value="Type-I_RE_S_subunit"/>
</dbReference>
<keyword evidence="2" id="KW-0680">Restriction system</keyword>
<comment type="caution">
    <text evidence="5">The sequence shown here is derived from an EMBL/GenBank/DDBJ whole genome shotgun (WGS) entry which is preliminary data.</text>
</comment>
<dbReference type="AlphaFoldDB" id="A0A916ZTX4"/>
<dbReference type="GO" id="GO:0009307">
    <property type="term" value="P:DNA restriction-modification system"/>
    <property type="evidence" value="ECO:0007669"/>
    <property type="project" value="UniProtKB-KW"/>
</dbReference>
<dbReference type="GO" id="GO:0004519">
    <property type="term" value="F:endonuclease activity"/>
    <property type="evidence" value="ECO:0007669"/>
    <property type="project" value="UniProtKB-KW"/>
</dbReference>
<accession>A0A916ZTX4</accession>
<dbReference type="Pfam" id="PF01420">
    <property type="entry name" value="Methylase_S"/>
    <property type="match status" value="1"/>
</dbReference>
<evidence type="ECO:0000313" key="5">
    <source>
        <dbReference type="EMBL" id="GGE13996.1"/>
    </source>
</evidence>
<comment type="similarity">
    <text evidence="1">Belongs to the type-I restriction system S methylase family.</text>
</comment>
<dbReference type="GO" id="GO:0003677">
    <property type="term" value="F:DNA binding"/>
    <property type="evidence" value="ECO:0007669"/>
    <property type="project" value="UniProtKB-KW"/>
</dbReference>
<feature type="domain" description="Type I restriction modification DNA specificity" evidence="4">
    <location>
        <begin position="269"/>
        <end position="417"/>
    </location>
</feature>
<evidence type="ECO:0000259" key="4">
    <source>
        <dbReference type="Pfam" id="PF01420"/>
    </source>
</evidence>
<keyword evidence="5" id="KW-0378">Hydrolase</keyword>
<protein>
    <submittedName>
        <fullName evidence="5">Type I restriction endonuclease EcoAI subunit S</fullName>
    </submittedName>
</protein>
<keyword evidence="5" id="KW-0540">Nuclease</keyword>
<keyword evidence="3" id="KW-0238">DNA-binding</keyword>
<dbReference type="PANTHER" id="PTHR43140:SF1">
    <property type="entry name" value="TYPE I RESTRICTION ENZYME ECOKI SPECIFICITY SUBUNIT"/>
    <property type="match status" value="1"/>
</dbReference>
<evidence type="ECO:0000256" key="2">
    <source>
        <dbReference type="ARBA" id="ARBA00022747"/>
    </source>
</evidence>
<proteinExistence type="inferred from homology"/>
<gene>
    <name evidence="5" type="ORF">GCM10010831_14180</name>
</gene>
<keyword evidence="6" id="KW-1185">Reference proteome</keyword>
<dbReference type="SUPFAM" id="SSF116734">
    <property type="entry name" value="DNA methylase specificity domain"/>
    <property type="match status" value="2"/>
</dbReference>
<dbReference type="InterPro" id="IPR000055">
    <property type="entry name" value="Restrct_endonuc_typeI_TRD"/>
</dbReference>
<evidence type="ECO:0000313" key="6">
    <source>
        <dbReference type="Proteomes" id="UP000599688"/>
    </source>
</evidence>
<dbReference type="PANTHER" id="PTHR43140">
    <property type="entry name" value="TYPE-1 RESTRICTION ENZYME ECOKI SPECIFICITY PROTEIN"/>
    <property type="match status" value="1"/>
</dbReference>
<organism evidence="5 6">
    <name type="scientific">Psychroflexus salis</name>
    <dbReference type="NCBI Taxonomy" id="1526574"/>
    <lineage>
        <taxon>Bacteria</taxon>
        <taxon>Pseudomonadati</taxon>
        <taxon>Bacteroidota</taxon>
        <taxon>Flavobacteriia</taxon>
        <taxon>Flavobacteriales</taxon>
        <taxon>Flavobacteriaceae</taxon>
        <taxon>Psychroflexus</taxon>
    </lineage>
</organism>
<reference evidence="5 6" key="1">
    <citation type="journal article" date="2014" name="Int. J. Syst. Evol. Microbiol.">
        <title>Complete genome sequence of Corynebacterium casei LMG S-19264T (=DSM 44701T), isolated from a smear-ripened cheese.</title>
        <authorList>
            <consortium name="US DOE Joint Genome Institute (JGI-PGF)"/>
            <person name="Walter F."/>
            <person name="Albersmeier A."/>
            <person name="Kalinowski J."/>
            <person name="Ruckert C."/>
        </authorList>
    </citation>
    <scope>NUCLEOTIDE SEQUENCE [LARGE SCALE GENOMIC DNA]</scope>
    <source>
        <strain evidence="5 6">CGMCC 1.12925</strain>
    </source>
</reference>
<dbReference type="RefSeq" id="WP_188406129.1">
    <property type="nucleotide sequence ID" value="NZ_BMGL01000007.1"/>
</dbReference>
<dbReference type="EMBL" id="BMGL01000007">
    <property type="protein sequence ID" value="GGE13996.1"/>
    <property type="molecule type" value="Genomic_DNA"/>
</dbReference>
<name>A0A916ZTX4_9FLAO</name>
<dbReference type="InterPro" id="IPR044946">
    <property type="entry name" value="Restrct_endonuc_typeI_TRD_sf"/>
</dbReference>
<evidence type="ECO:0000256" key="1">
    <source>
        <dbReference type="ARBA" id="ARBA00010923"/>
    </source>
</evidence>